<accession>A0A812VV19</accession>
<feature type="non-terminal residue" evidence="1">
    <location>
        <position position="103"/>
    </location>
</feature>
<protein>
    <recommendedName>
        <fullName evidence="3">Tetratricopeptide repeat protein</fullName>
    </recommendedName>
</protein>
<dbReference type="Proteomes" id="UP000601435">
    <property type="component" value="Unassembled WGS sequence"/>
</dbReference>
<name>A0A812VV19_9DINO</name>
<evidence type="ECO:0008006" key="3">
    <source>
        <dbReference type="Google" id="ProtNLM"/>
    </source>
</evidence>
<evidence type="ECO:0000313" key="2">
    <source>
        <dbReference type="Proteomes" id="UP000601435"/>
    </source>
</evidence>
<dbReference type="InterPro" id="IPR011990">
    <property type="entry name" value="TPR-like_helical_dom_sf"/>
</dbReference>
<dbReference type="EMBL" id="CAJNJA010030477">
    <property type="protein sequence ID" value="CAE7643811.1"/>
    <property type="molecule type" value="Genomic_DNA"/>
</dbReference>
<feature type="non-terminal residue" evidence="1">
    <location>
        <position position="1"/>
    </location>
</feature>
<reference evidence="1" key="1">
    <citation type="submission" date="2021-02" db="EMBL/GenBank/DDBJ databases">
        <authorList>
            <person name="Dougan E. K."/>
            <person name="Rhodes N."/>
            <person name="Thang M."/>
            <person name="Chan C."/>
        </authorList>
    </citation>
    <scope>NUCLEOTIDE SEQUENCE</scope>
</reference>
<comment type="caution">
    <text evidence="1">The sequence shown here is derived from an EMBL/GenBank/DDBJ whole genome shotgun (WGS) entry which is preliminary data.</text>
</comment>
<gene>
    <name evidence="1" type="ORF">SNEC2469_LOCUS18198</name>
</gene>
<dbReference type="OrthoDB" id="626167at2759"/>
<dbReference type="AlphaFoldDB" id="A0A812VV19"/>
<keyword evidence="2" id="KW-1185">Reference proteome</keyword>
<organism evidence="1 2">
    <name type="scientific">Symbiodinium necroappetens</name>
    <dbReference type="NCBI Taxonomy" id="1628268"/>
    <lineage>
        <taxon>Eukaryota</taxon>
        <taxon>Sar</taxon>
        <taxon>Alveolata</taxon>
        <taxon>Dinophyceae</taxon>
        <taxon>Suessiales</taxon>
        <taxon>Symbiodiniaceae</taxon>
        <taxon>Symbiodinium</taxon>
    </lineage>
</organism>
<proteinExistence type="predicted"/>
<sequence>AAALVAREAAEGKHQLLGASHPEALEARRDLGATLFVASRPEEGVAAFRQALAGLQQTLGFQHPTTIAVLAQLRAALSHDEEAAMALVHEHSSGNVTAAPDWE</sequence>
<dbReference type="Gene3D" id="1.25.40.10">
    <property type="entry name" value="Tetratricopeptide repeat domain"/>
    <property type="match status" value="1"/>
</dbReference>
<evidence type="ECO:0000313" key="1">
    <source>
        <dbReference type="EMBL" id="CAE7643811.1"/>
    </source>
</evidence>